<evidence type="ECO:0000313" key="3">
    <source>
        <dbReference type="EMBL" id="PIO68619.1"/>
    </source>
</evidence>
<dbReference type="PROSITE" id="PS50004">
    <property type="entry name" value="C2"/>
    <property type="match status" value="1"/>
</dbReference>
<reference evidence="3 4" key="1">
    <citation type="submission" date="2015-09" db="EMBL/GenBank/DDBJ databases">
        <title>Draft genome of the parasitic nematode Teladorsagia circumcincta isolate WARC Sus (inbred).</title>
        <authorList>
            <person name="Mitreva M."/>
        </authorList>
    </citation>
    <scope>NUCLEOTIDE SEQUENCE [LARGE SCALE GENOMIC DNA]</scope>
    <source>
        <strain evidence="3 4">S</strain>
    </source>
</reference>
<dbReference type="EMBL" id="KZ347014">
    <property type="protein sequence ID" value="PIO68619.1"/>
    <property type="molecule type" value="Genomic_DNA"/>
</dbReference>
<protein>
    <recommendedName>
        <fullName evidence="2">C2 domain-containing protein</fullName>
    </recommendedName>
</protein>
<feature type="region of interest" description="Disordered" evidence="1">
    <location>
        <begin position="222"/>
        <end position="305"/>
    </location>
</feature>
<sequence length="570" mass="64236">MTYHGYVLRLLYLAHTRDFDPKLPCNRLQKGARSRFIGELKLISLESGAVVATLKYELHTTEQLGKAITSFQRAESAQKVLPIEIPFDSGPFEELTVMVHRCTGLDNLKRGELEVCVIYEFFSFSPYFTNYVTSSKTAEFNSKRDWSVPSEALQSYLSETEITFFLFENRVGSNEEKDGVLSMLSLPLAPLRENKPIKGSFEMVKWTALFRIETVSVKNASARSSASANGIAEEEVHEVDEKASPSSSSTPSQVDPMDTPRPTTNESNRSLFTLTDSSAELPIDKNEAEDVSPAQMKRMEKEKARDEIRSLLGDLPPIAKPRLTKAPSEFSSFPLFRDQAKQESQRSNSSTESAKSDDTTVERHRSVVFTDPLHRSIPPSEASSASSPPPKPAVRLPVSGGRSAIRTRQETRQEEDASDSDENRTVSIFIDRIYIPEFSRLLHPSYDNVKVYVDWFFLDYPLEESRTPVAIALPRIPDSPGLFVYKKEFHLSRRRVALLDQWLELGNRLDFTLVTEGDDSEELAVAQLELSRTATDETTTIQFLDINGEHYADLDLVISYSPQIFDCLRG</sequence>
<dbReference type="Gene3D" id="2.60.40.150">
    <property type="entry name" value="C2 domain"/>
    <property type="match status" value="2"/>
</dbReference>
<accession>A0A2G9UEG3</accession>
<dbReference type="InterPro" id="IPR000008">
    <property type="entry name" value="C2_dom"/>
</dbReference>
<dbReference type="OrthoDB" id="2133912at2759"/>
<evidence type="ECO:0000259" key="2">
    <source>
        <dbReference type="PROSITE" id="PS50004"/>
    </source>
</evidence>
<keyword evidence="4" id="KW-1185">Reference proteome</keyword>
<dbReference type="AlphaFoldDB" id="A0A2G9UEG3"/>
<feature type="region of interest" description="Disordered" evidence="1">
    <location>
        <begin position="337"/>
        <end position="421"/>
    </location>
</feature>
<feature type="compositionally biased region" description="Basic and acidic residues" evidence="1">
    <location>
        <begin position="354"/>
        <end position="365"/>
    </location>
</feature>
<feature type="compositionally biased region" description="Low complexity" evidence="1">
    <location>
        <begin position="376"/>
        <end position="386"/>
    </location>
</feature>
<evidence type="ECO:0000256" key="1">
    <source>
        <dbReference type="SAM" id="MobiDB-lite"/>
    </source>
</evidence>
<organism evidence="3 4">
    <name type="scientific">Teladorsagia circumcincta</name>
    <name type="common">Brown stomach worm</name>
    <name type="synonym">Ostertagia circumcincta</name>
    <dbReference type="NCBI Taxonomy" id="45464"/>
    <lineage>
        <taxon>Eukaryota</taxon>
        <taxon>Metazoa</taxon>
        <taxon>Ecdysozoa</taxon>
        <taxon>Nematoda</taxon>
        <taxon>Chromadorea</taxon>
        <taxon>Rhabditida</taxon>
        <taxon>Rhabditina</taxon>
        <taxon>Rhabditomorpha</taxon>
        <taxon>Strongyloidea</taxon>
        <taxon>Trichostrongylidae</taxon>
        <taxon>Teladorsagia</taxon>
    </lineage>
</organism>
<feature type="compositionally biased region" description="Polar residues" evidence="1">
    <location>
        <begin position="261"/>
        <end position="278"/>
    </location>
</feature>
<dbReference type="PANTHER" id="PTHR14240">
    <property type="entry name" value="RETINITIS PIGMENTOSA GTPASE REGULATOR-INTERACTING PROTEIN"/>
    <property type="match status" value="1"/>
</dbReference>
<dbReference type="GO" id="GO:0035869">
    <property type="term" value="C:ciliary transition zone"/>
    <property type="evidence" value="ECO:0007669"/>
    <property type="project" value="TreeGrafter"/>
</dbReference>
<gene>
    <name evidence="3" type="ORF">TELCIR_09586</name>
</gene>
<dbReference type="InterPro" id="IPR035892">
    <property type="entry name" value="C2_domain_sf"/>
</dbReference>
<proteinExistence type="predicted"/>
<feature type="domain" description="C2" evidence="2">
    <location>
        <begin position="75"/>
        <end position="201"/>
    </location>
</feature>
<dbReference type="InterPro" id="IPR031139">
    <property type="entry name" value="RPGRIP1_fam"/>
</dbReference>
<dbReference type="GO" id="GO:1905515">
    <property type="term" value="P:non-motile cilium assembly"/>
    <property type="evidence" value="ECO:0007669"/>
    <property type="project" value="TreeGrafter"/>
</dbReference>
<dbReference type="Proteomes" id="UP000230423">
    <property type="component" value="Unassembled WGS sequence"/>
</dbReference>
<dbReference type="PANTHER" id="PTHR14240:SF1">
    <property type="entry name" value="PROTEIN FANTOM-RELATED"/>
    <property type="match status" value="1"/>
</dbReference>
<name>A0A2G9UEG3_TELCI</name>
<evidence type="ECO:0000313" key="4">
    <source>
        <dbReference type="Proteomes" id="UP000230423"/>
    </source>
</evidence>